<dbReference type="OMA" id="NHLAPHQ"/>
<accession>W5J6F6</accession>
<reference evidence="4" key="4">
    <citation type="submission" date="2015-06" db="UniProtKB">
        <authorList>
            <consortium name="EnsemblMetazoa"/>
        </authorList>
    </citation>
    <scope>IDENTIFICATION</scope>
</reference>
<keyword evidence="5" id="KW-1185">Reference proteome</keyword>
<feature type="compositionally biased region" description="Basic and acidic residues" evidence="1">
    <location>
        <begin position="130"/>
        <end position="140"/>
    </location>
</feature>
<reference evidence="3 5" key="1">
    <citation type="journal article" date="2010" name="BMC Genomics">
        <title>Combination of measures distinguishes pre-miRNAs from other stem-loops in the genome of the newly sequenced Anopheles darlingi.</title>
        <authorList>
            <person name="Mendes N.D."/>
            <person name="Freitas A.T."/>
            <person name="Vasconcelos A.T."/>
            <person name="Sagot M.F."/>
        </authorList>
    </citation>
    <scope>NUCLEOTIDE SEQUENCE</scope>
</reference>
<name>W5J6F6_ANODA</name>
<evidence type="ECO:0000313" key="4">
    <source>
        <dbReference type="EnsemblMetazoa" id="ADAC010047-PA"/>
    </source>
</evidence>
<evidence type="ECO:0000313" key="5">
    <source>
        <dbReference type="Proteomes" id="UP000000673"/>
    </source>
</evidence>
<dbReference type="VEuPathDB" id="VectorBase:ADAR2_006786"/>
<proteinExistence type="predicted"/>
<dbReference type="PANTHER" id="PTHR21860:SF2">
    <property type="entry name" value="GENERAL TRANSCRIPTION FACTOR 3C POLYPEPTIDE 6"/>
    <property type="match status" value="1"/>
</dbReference>
<dbReference type="InterPro" id="IPR042771">
    <property type="entry name" value="GTF3C6-like"/>
</dbReference>
<feature type="domain" description="Transcription factor TFIIIC triple barrel" evidence="2">
    <location>
        <begin position="30"/>
        <end position="124"/>
    </location>
</feature>
<dbReference type="Gene3D" id="2.60.40.4370">
    <property type="match status" value="1"/>
</dbReference>
<protein>
    <recommendedName>
        <fullName evidence="2">Transcription factor TFIIIC triple barrel domain-containing protein</fullName>
    </recommendedName>
</protein>
<evidence type="ECO:0000313" key="3">
    <source>
        <dbReference type="EMBL" id="ETN58415.1"/>
    </source>
</evidence>
<dbReference type="STRING" id="43151.W5J6F6"/>
<reference evidence="3" key="3">
    <citation type="journal article" date="2013" name="Nucleic Acids Res.">
        <title>The genome of Anopheles darlingi, the main neotropical malaria vector.</title>
        <authorList>
            <person name="Marinotti O."/>
            <person name="Cerqueira G.C."/>
            <person name="de Almeida L.G."/>
            <person name="Ferro M.I."/>
            <person name="Loreto E.L."/>
            <person name="Zaha A."/>
            <person name="Teixeira S.M."/>
            <person name="Wespiser A.R."/>
            <person name="Almeida E Silva A."/>
            <person name="Schlindwein A.D."/>
            <person name="Pacheco A.C."/>
            <person name="Silva A.L."/>
            <person name="Graveley B.R."/>
            <person name="Walenz B.P."/>
            <person name="Lima Bde A."/>
            <person name="Ribeiro C.A."/>
            <person name="Nunes-Silva C.G."/>
            <person name="de Carvalho C.R."/>
            <person name="Soares C.M."/>
            <person name="de Menezes C.B."/>
            <person name="Matiolli C."/>
            <person name="Caffrey D."/>
            <person name="Araujo D.A."/>
            <person name="de Oliveira D.M."/>
            <person name="Golenbock D."/>
            <person name="Grisard E.C."/>
            <person name="Fantinatti-Garboggini F."/>
            <person name="de Carvalho F.M."/>
            <person name="Barcellos F.G."/>
            <person name="Prosdocimi F."/>
            <person name="May G."/>
            <person name="Azevedo Junior G.M."/>
            <person name="Guimaraes G.M."/>
            <person name="Goldman G.H."/>
            <person name="Padilha I.Q."/>
            <person name="Batista Jda S."/>
            <person name="Ferro J.A."/>
            <person name="Ribeiro J.M."/>
            <person name="Fietto J.L."/>
            <person name="Dabbas K.M."/>
            <person name="Cerdeira L."/>
            <person name="Agnez-Lima L.F."/>
            <person name="Brocchi M."/>
            <person name="de Carvalho M.O."/>
            <person name="Teixeira Mde M."/>
            <person name="Diniz Maia Mde M."/>
            <person name="Goldman M.H."/>
            <person name="Cruz Schneider M.P."/>
            <person name="Felipe M.S."/>
            <person name="Hungria M."/>
            <person name="Nicolas M.F."/>
            <person name="Pereira M."/>
            <person name="Montes M.A."/>
            <person name="Cantao M.E."/>
            <person name="Vincentz M."/>
            <person name="Rafael M.S."/>
            <person name="Silverman N."/>
            <person name="Stoco P.H."/>
            <person name="Souza R.C."/>
            <person name="Vicentini R."/>
            <person name="Gazzinelli R.T."/>
            <person name="Neves Rde O."/>
            <person name="Silva R."/>
            <person name="Astolfi-Filho S."/>
            <person name="Maciel T.E."/>
            <person name="Urmenyi T.P."/>
            <person name="Tadei W.P."/>
            <person name="Camargo E.P."/>
            <person name="de Vasconcelos A.T."/>
        </authorList>
    </citation>
    <scope>NUCLEOTIDE SEQUENCE</scope>
</reference>
<sequence>MNPSVAVKEEQVIKSELETETDVDEGDYDEEEMLVFVDFEPYLSLNNTRNPNVQLIGLEENPIIQIDGETYRGTYDYAFGTYVFFEKDPEWNPSSDSLFDTPVKQMYRYVDKSNKVLRMKRIFLTEKEPLDEEKQTKDEVSSEAECSSEPEEDQREKFNVAMSYEAALNQHLSEGSTPPRHIPEQQNGADIINRIIQ</sequence>
<dbReference type="EnsemblMetazoa" id="ADAC010047-RA">
    <property type="protein sequence ID" value="ADAC010047-PA"/>
    <property type="gene ID" value="ADAC010047"/>
</dbReference>
<gene>
    <name evidence="3" type="ORF">AND_010047</name>
</gene>
<organism evidence="3">
    <name type="scientific">Anopheles darlingi</name>
    <name type="common">Mosquito</name>
    <dbReference type="NCBI Taxonomy" id="43151"/>
    <lineage>
        <taxon>Eukaryota</taxon>
        <taxon>Metazoa</taxon>
        <taxon>Ecdysozoa</taxon>
        <taxon>Arthropoda</taxon>
        <taxon>Hexapoda</taxon>
        <taxon>Insecta</taxon>
        <taxon>Pterygota</taxon>
        <taxon>Neoptera</taxon>
        <taxon>Endopterygota</taxon>
        <taxon>Diptera</taxon>
        <taxon>Nematocera</taxon>
        <taxon>Culicoidea</taxon>
        <taxon>Culicidae</taxon>
        <taxon>Anophelinae</taxon>
        <taxon>Anopheles</taxon>
    </lineage>
</organism>
<dbReference type="FunCoup" id="W5J6F6">
    <property type="interactions" value="1"/>
</dbReference>
<dbReference type="eggNOG" id="ENOG502RYMW">
    <property type="taxonomic scope" value="Eukaryota"/>
</dbReference>
<dbReference type="HOGENOM" id="CLU_096612_0_0_1"/>
<feature type="region of interest" description="Disordered" evidence="1">
    <location>
        <begin position="169"/>
        <end position="191"/>
    </location>
</feature>
<evidence type="ECO:0000256" key="1">
    <source>
        <dbReference type="SAM" id="MobiDB-lite"/>
    </source>
</evidence>
<dbReference type="GO" id="GO:0006383">
    <property type="term" value="P:transcription by RNA polymerase III"/>
    <property type="evidence" value="ECO:0007669"/>
    <property type="project" value="InterPro"/>
</dbReference>
<dbReference type="GO" id="GO:0000127">
    <property type="term" value="C:transcription factor TFIIIC complex"/>
    <property type="evidence" value="ECO:0007669"/>
    <property type="project" value="TreeGrafter"/>
</dbReference>
<dbReference type="AlphaFoldDB" id="W5J6F6"/>
<dbReference type="Proteomes" id="UP000000673">
    <property type="component" value="Unassembled WGS sequence"/>
</dbReference>
<dbReference type="PANTHER" id="PTHR21860">
    <property type="entry name" value="TRANSCRIPTION INITIATION FACTOR IIIC TFIIIC , POLYPEPTIDE 6-RELATED"/>
    <property type="match status" value="1"/>
</dbReference>
<reference evidence="3" key="2">
    <citation type="submission" date="2010-05" db="EMBL/GenBank/DDBJ databases">
        <authorList>
            <person name="Almeida L.G."/>
            <person name="Nicolas M.F."/>
            <person name="Souza R.C."/>
            <person name="Vasconcelos A.T.R."/>
        </authorList>
    </citation>
    <scope>NUCLEOTIDE SEQUENCE</scope>
</reference>
<evidence type="ECO:0000259" key="2">
    <source>
        <dbReference type="Pfam" id="PF10419"/>
    </source>
</evidence>
<dbReference type="Pfam" id="PF10419">
    <property type="entry name" value="TFIIIC_sub6"/>
    <property type="match status" value="1"/>
</dbReference>
<dbReference type="InterPro" id="IPR019481">
    <property type="entry name" value="TFIIIC_triple_barrel"/>
</dbReference>
<feature type="region of interest" description="Disordered" evidence="1">
    <location>
        <begin position="130"/>
        <end position="155"/>
    </location>
</feature>
<dbReference type="EMBL" id="ADMH02002134">
    <property type="protein sequence ID" value="ETN58415.1"/>
    <property type="molecule type" value="Genomic_DNA"/>
</dbReference>
<dbReference type="VEuPathDB" id="VectorBase:ADAC010047"/>